<dbReference type="AlphaFoldDB" id="A0A0M4CQB5"/>
<dbReference type="EMBL" id="CP009220">
    <property type="protein sequence ID" value="ALC06055.1"/>
    <property type="molecule type" value="Genomic_DNA"/>
</dbReference>
<protein>
    <recommendedName>
        <fullName evidence="4">HYR domain-containing protein</fullName>
    </recommendedName>
</protein>
<keyword evidence="2" id="KW-1133">Transmembrane helix</keyword>
<accession>A0A0M4CQB5</accession>
<dbReference type="Proteomes" id="UP000068067">
    <property type="component" value="Chromosome"/>
</dbReference>
<gene>
    <name evidence="5" type="ORF">CDES_08250</name>
</gene>
<evidence type="ECO:0000256" key="2">
    <source>
        <dbReference type="SAM" id="Phobius"/>
    </source>
</evidence>
<dbReference type="PROSITE" id="PS50825">
    <property type="entry name" value="HYR"/>
    <property type="match status" value="1"/>
</dbReference>
<dbReference type="OrthoDB" id="2184509at2"/>
<keyword evidence="6" id="KW-1185">Reference proteome</keyword>
<evidence type="ECO:0000256" key="1">
    <source>
        <dbReference type="ARBA" id="ARBA00022737"/>
    </source>
</evidence>
<evidence type="ECO:0000313" key="5">
    <source>
        <dbReference type="EMBL" id="ALC06055.1"/>
    </source>
</evidence>
<keyword evidence="3" id="KW-0732">Signal</keyword>
<keyword evidence="2" id="KW-0472">Membrane</keyword>
<proteinExistence type="predicted"/>
<keyword evidence="2" id="KW-0812">Transmembrane</keyword>
<dbReference type="PATRIC" id="fig|931089.4.peg.1665"/>
<dbReference type="InterPro" id="IPR015919">
    <property type="entry name" value="Cadherin-like_sf"/>
</dbReference>
<evidence type="ECO:0000259" key="4">
    <source>
        <dbReference type="PROSITE" id="PS50825"/>
    </source>
</evidence>
<evidence type="ECO:0000313" key="6">
    <source>
        <dbReference type="Proteomes" id="UP000068067"/>
    </source>
</evidence>
<sequence>MKLFSRTSLVAFGTVAALAVTGVTAPAHAVDATPGTLVDNVETGVVDDNVDDVIDDVEDIIDVTAPVITQPNAVVGTVGTAISPVNLTANETVTWSGSGIPAGLTLASNGRISGTPTASGNTNATVTATDEAGNTSSVVVSFVINPKAAEEPESGSSDTDKINDWIKIITAIIGALTTILTFGTRLDSFLK</sequence>
<dbReference type="Pfam" id="PF05345">
    <property type="entry name" value="He_PIG"/>
    <property type="match status" value="1"/>
</dbReference>
<dbReference type="Gene3D" id="2.60.40.10">
    <property type="entry name" value="Immunoglobulins"/>
    <property type="match status" value="1"/>
</dbReference>
<feature type="transmembrane region" description="Helical" evidence="2">
    <location>
        <begin position="165"/>
        <end position="183"/>
    </location>
</feature>
<feature type="domain" description="HYR" evidence="4">
    <location>
        <begin position="61"/>
        <end position="148"/>
    </location>
</feature>
<keyword evidence="1" id="KW-0677">Repeat</keyword>
<dbReference type="GO" id="GO:0016020">
    <property type="term" value="C:membrane"/>
    <property type="evidence" value="ECO:0007669"/>
    <property type="project" value="InterPro"/>
</dbReference>
<reference evidence="5 6" key="1">
    <citation type="submission" date="2014-08" db="EMBL/GenBank/DDBJ databases">
        <title>Complete genome sequence of Corynebacterium deserti GIMN1.010 (=DSM 45689), isolated from desert sand in western China.</title>
        <authorList>
            <person name="Ruckert C."/>
            <person name="Albersmeier A."/>
            <person name="Kalinowski J."/>
        </authorList>
    </citation>
    <scope>NUCLEOTIDE SEQUENCE [LARGE SCALE GENOMIC DNA]</scope>
    <source>
        <strain evidence="5 6">GIMN1.010</strain>
    </source>
</reference>
<feature type="signal peptide" evidence="3">
    <location>
        <begin position="1"/>
        <end position="29"/>
    </location>
</feature>
<feature type="chain" id="PRO_5005791487" description="HYR domain-containing protein" evidence="3">
    <location>
        <begin position="30"/>
        <end position="191"/>
    </location>
</feature>
<dbReference type="RefSeq" id="WP_053545049.1">
    <property type="nucleotide sequence ID" value="NZ_CP009220.1"/>
</dbReference>
<dbReference type="InterPro" id="IPR003410">
    <property type="entry name" value="HYR_dom"/>
</dbReference>
<dbReference type="KEGG" id="cdx:CDES_08250"/>
<dbReference type="InterPro" id="IPR013783">
    <property type="entry name" value="Ig-like_fold"/>
</dbReference>
<dbReference type="SUPFAM" id="SSF49313">
    <property type="entry name" value="Cadherin-like"/>
    <property type="match status" value="1"/>
</dbReference>
<dbReference type="GO" id="GO:0005509">
    <property type="term" value="F:calcium ion binding"/>
    <property type="evidence" value="ECO:0007669"/>
    <property type="project" value="InterPro"/>
</dbReference>
<dbReference type="GO" id="GO:0005975">
    <property type="term" value="P:carbohydrate metabolic process"/>
    <property type="evidence" value="ECO:0007669"/>
    <property type="project" value="UniProtKB-ARBA"/>
</dbReference>
<evidence type="ECO:0000256" key="3">
    <source>
        <dbReference type="SAM" id="SignalP"/>
    </source>
</evidence>
<organism evidence="5 6">
    <name type="scientific">Corynebacterium deserti GIMN1.010</name>
    <dbReference type="NCBI Taxonomy" id="931089"/>
    <lineage>
        <taxon>Bacteria</taxon>
        <taxon>Bacillati</taxon>
        <taxon>Actinomycetota</taxon>
        <taxon>Actinomycetes</taxon>
        <taxon>Mycobacteriales</taxon>
        <taxon>Corynebacteriaceae</taxon>
        <taxon>Corynebacterium</taxon>
    </lineage>
</organism>
<name>A0A0M4CQB5_9CORY</name>